<sequence>MKTRYIYRFIYVFLVLSGIVLASCEDQPDKFELSGGTPEVSYIRVAADTATYKNGGTTIDYSDLNATQASMQSVLCLVGNNLRSIKEMYFNDQKAVLNTSYITDHTLFVSVPNEIPGKVTDKIYMVNKSGDTTTYDFHVIVPAPVVSTMSYEYASAGTDVTLTGDYFVDDSGTPLTISVGNNKTPVTQIKSITKTSIVFTMPEGADEGPVSVTSVYGTTRSSFHYKESRGILFDFDGLTGLGNHGWHDRPILTDQTSSTGNYMQLGSGSATMTATGDWNDADFAFQYWPGSFNTPVDYPADGKKLTSLVDFSDWKNLALQFEMYVPSSNPWSAGALQFVFAGIDRVTYGNPGIDIDGNTVAGANNAFMQDDVLPRALYRPWTTNGSYDTGDKWVTVTLPLSSDFIYGYSGARASGSLSPKDFASLTIFLVGGGINGTDCKPIIKLDNIRVIPLK</sequence>
<feature type="chain" id="PRO_5045248422" evidence="1">
    <location>
        <begin position="23"/>
        <end position="454"/>
    </location>
</feature>
<dbReference type="CDD" id="cd00102">
    <property type="entry name" value="IPT"/>
    <property type="match status" value="1"/>
</dbReference>
<evidence type="ECO:0000256" key="1">
    <source>
        <dbReference type="SAM" id="SignalP"/>
    </source>
</evidence>
<comment type="caution">
    <text evidence="4">The sequence shown here is derived from an EMBL/GenBank/DDBJ whole genome shotgun (WGS) entry which is preliminary data.</text>
</comment>
<evidence type="ECO:0000259" key="2">
    <source>
        <dbReference type="Pfam" id="PF01833"/>
    </source>
</evidence>
<dbReference type="SUPFAM" id="SSF81296">
    <property type="entry name" value="E set domains"/>
    <property type="match status" value="1"/>
</dbReference>
<evidence type="ECO:0000313" key="4">
    <source>
        <dbReference type="EMBL" id="MCO6025771.1"/>
    </source>
</evidence>
<dbReference type="PROSITE" id="PS51257">
    <property type="entry name" value="PROKAR_LIPOPROTEIN"/>
    <property type="match status" value="1"/>
</dbReference>
<dbReference type="Pfam" id="PF01833">
    <property type="entry name" value="TIG"/>
    <property type="match status" value="1"/>
</dbReference>
<keyword evidence="1" id="KW-0732">Signal</keyword>
<dbReference type="InterPro" id="IPR013783">
    <property type="entry name" value="Ig-like_fold"/>
</dbReference>
<organism evidence="4 5">
    <name type="scientific">Segatella cerevisiae</name>
    <dbReference type="NCBI Taxonomy" id="2053716"/>
    <lineage>
        <taxon>Bacteria</taxon>
        <taxon>Pseudomonadati</taxon>
        <taxon>Bacteroidota</taxon>
        <taxon>Bacteroidia</taxon>
        <taxon>Bacteroidales</taxon>
        <taxon>Prevotellaceae</taxon>
        <taxon>Segatella</taxon>
    </lineage>
</organism>
<dbReference type="InterPro" id="IPR014756">
    <property type="entry name" value="Ig_E-set"/>
</dbReference>
<dbReference type="InterPro" id="IPR002909">
    <property type="entry name" value="IPT_dom"/>
</dbReference>
<name>A0ABT1BXJ3_9BACT</name>
<dbReference type="Pfam" id="PF18329">
    <property type="entry name" value="SGBP_B_XBD"/>
    <property type="match status" value="1"/>
</dbReference>
<dbReference type="Proteomes" id="UP001204015">
    <property type="component" value="Unassembled WGS sequence"/>
</dbReference>
<proteinExistence type="predicted"/>
<dbReference type="EMBL" id="JAMXLY010000027">
    <property type="protein sequence ID" value="MCO6025771.1"/>
    <property type="molecule type" value="Genomic_DNA"/>
</dbReference>
<feature type="domain" description="IPT/TIG" evidence="2">
    <location>
        <begin position="144"/>
        <end position="218"/>
    </location>
</feature>
<dbReference type="InterPro" id="IPR040475">
    <property type="entry name" value="SGBP_B_XBD"/>
</dbReference>
<gene>
    <name evidence="4" type="ORF">NG821_07945</name>
</gene>
<reference evidence="4 5" key="1">
    <citation type="submission" date="2022-06" db="EMBL/GenBank/DDBJ databases">
        <title>A taxonomic note on the genus Prevotella: Description of four novel genera and emended description of the genera Hallella and Xylanibacter.</title>
        <authorList>
            <person name="Hitch T.C.A."/>
        </authorList>
    </citation>
    <scope>NUCLEOTIDE SEQUENCE [LARGE SCALE GENOMIC DNA]</scope>
    <source>
        <strain evidence="4 5">DSM 100619</strain>
    </source>
</reference>
<evidence type="ECO:0000313" key="5">
    <source>
        <dbReference type="Proteomes" id="UP001204015"/>
    </source>
</evidence>
<feature type="signal peptide" evidence="1">
    <location>
        <begin position="1"/>
        <end position="22"/>
    </location>
</feature>
<dbReference type="Gene3D" id="2.60.40.10">
    <property type="entry name" value="Immunoglobulins"/>
    <property type="match status" value="2"/>
</dbReference>
<feature type="domain" description="Surface glycan-binding protein B xyloglucan binding" evidence="3">
    <location>
        <begin position="225"/>
        <end position="452"/>
    </location>
</feature>
<evidence type="ECO:0000259" key="3">
    <source>
        <dbReference type="Pfam" id="PF18329"/>
    </source>
</evidence>
<keyword evidence="5" id="KW-1185">Reference proteome</keyword>
<accession>A0ABT1BXJ3</accession>
<protein>
    <submittedName>
        <fullName evidence="4">Glycan-binding surface protein</fullName>
    </submittedName>
</protein>
<dbReference type="RefSeq" id="WP_252761127.1">
    <property type="nucleotide sequence ID" value="NZ_JAMXLY010000027.1"/>
</dbReference>